<dbReference type="InterPro" id="IPR050204">
    <property type="entry name" value="AraC_XylS_family_regulators"/>
</dbReference>
<evidence type="ECO:0000256" key="1">
    <source>
        <dbReference type="ARBA" id="ARBA00023015"/>
    </source>
</evidence>
<sequence length="270" mass="29727">MTGIEQTRQRVILDPRTAAERFRIDHEPTPADLTPFVDGYWILRWDLTEPHRQQVLTHPVVHLTFITGGQAQITGIVSDTFTREISGTGRALGLRFRPGGFRPFLTAPVSTLTDRVLDIEEIFGPAARAAADAIITEPCVPTALHLAATLLRDFRPTPDPAIDEAARLVETISTDPTVLRVSQLAAIADMSVRRLQRLFAEYVGIGPKWVIRRTRMQEAAARAATDPQDWSALAAELGYADQAHFTRDFTASIGTSPARYASSAGRRSDS</sequence>
<dbReference type="Proteomes" id="UP001499990">
    <property type="component" value="Unassembled WGS sequence"/>
</dbReference>
<name>A0ABP6SBB1_9ACTN</name>
<dbReference type="PANTHER" id="PTHR46796">
    <property type="entry name" value="HTH-TYPE TRANSCRIPTIONAL ACTIVATOR RHAS-RELATED"/>
    <property type="match status" value="1"/>
</dbReference>
<dbReference type="InterPro" id="IPR046532">
    <property type="entry name" value="DUF6597"/>
</dbReference>
<proteinExistence type="predicted"/>
<reference evidence="6" key="1">
    <citation type="journal article" date="2019" name="Int. J. Syst. Evol. Microbiol.">
        <title>The Global Catalogue of Microorganisms (GCM) 10K type strain sequencing project: providing services to taxonomists for standard genome sequencing and annotation.</title>
        <authorList>
            <consortium name="The Broad Institute Genomics Platform"/>
            <consortium name="The Broad Institute Genome Sequencing Center for Infectious Disease"/>
            <person name="Wu L."/>
            <person name="Ma J."/>
        </authorList>
    </citation>
    <scope>NUCLEOTIDE SEQUENCE [LARGE SCALE GENOMIC DNA]</scope>
    <source>
        <strain evidence="6">JCM 9651</strain>
    </source>
</reference>
<protein>
    <submittedName>
        <fullName evidence="5">Helix-turn-helix domain-containing protein</fullName>
    </submittedName>
</protein>
<evidence type="ECO:0000256" key="2">
    <source>
        <dbReference type="ARBA" id="ARBA00023125"/>
    </source>
</evidence>
<evidence type="ECO:0000259" key="4">
    <source>
        <dbReference type="PROSITE" id="PS01124"/>
    </source>
</evidence>
<evidence type="ECO:0000256" key="3">
    <source>
        <dbReference type="ARBA" id="ARBA00023163"/>
    </source>
</evidence>
<dbReference type="Gene3D" id="1.10.10.60">
    <property type="entry name" value="Homeodomain-like"/>
    <property type="match status" value="1"/>
</dbReference>
<dbReference type="PANTHER" id="PTHR46796:SF15">
    <property type="entry name" value="BLL1074 PROTEIN"/>
    <property type="match status" value="1"/>
</dbReference>
<accession>A0ABP6SBB1</accession>
<organism evidence="5 6">
    <name type="scientific">Streptomyces sannanensis</name>
    <dbReference type="NCBI Taxonomy" id="285536"/>
    <lineage>
        <taxon>Bacteria</taxon>
        <taxon>Bacillati</taxon>
        <taxon>Actinomycetota</taxon>
        <taxon>Actinomycetes</taxon>
        <taxon>Kitasatosporales</taxon>
        <taxon>Streptomycetaceae</taxon>
        <taxon>Streptomyces</taxon>
    </lineage>
</organism>
<gene>
    <name evidence="5" type="ORF">GCM10020367_27820</name>
</gene>
<keyword evidence="3" id="KW-0804">Transcription</keyword>
<dbReference type="SUPFAM" id="SSF46689">
    <property type="entry name" value="Homeodomain-like"/>
    <property type="match status" value="1"/>
</dbReference>
<keyword evidence="1" id="KW-0805">Transcription regulation</keyword>
<evidence type="ECO:0000313" key="6">
    <source>
        <dbReference type="Proteomes" id="UP001499990"/>
    </source>
</evidence>
<dbReference type="RefSeq" id="WP_345037167.1">
    <property type="nucleotide sequence ID" value="NZ_BAAAYL010000001.1"/>
</dbReference>
<dbReference type="EMBL" id="BAAAYL010000001">
    <property type="protein sequence ID" value="GAA3372532.1"/>
    <property type="molecule type" value="Genomic_DNA"/>
</dbReference>
<dbReference type="Pfam" id="PF20240">
    <property type="entry name" value="DUF6597"/>
    <property type="match status" value="1"/>
</dbReference>
<dbReference type="Pfam" id="PF12833">
    <property type="entry name" value="HTH_18"/>
    <property type="match status" value="1"/>
</dbReference>
<dbReference type="InterPro" id="IPR009057">
    <property type="entry name" value="Homeodomain-like_sf"/>
</dbReference>
<feature type="domain" description="HTH araC/xylS-type" evidence="4">
    <location>
        <begin position="163"/>
        <end position="263"/>
    </location>
</feature>
<dbReference type="SMART" id="SM00342">
    <property type="entry name" value="HTH_ARAC"/>
    <property type="match status" value="1"/>
</dbReference>
<evidence type="ECO:0000313" key="5">
    <source>
        <dbReference type="EMBL" id="GAA3372532.1"/>
    </source>
</evidence>
<keyword evidence="2" id="KW-0238">DNA-binding</keyword>
<comment type="caution">
    <text evidence="5">The sequence shown here is derived from an EMBL/GenBank/DDBJ whole genome shotgun (WGS) entry which is preliminary data.</text>
</comment>
<dbReference type="PROSITE" id="PS01124">
    <property type="entry name" value="HTH_ARAC_FAMILY_2"/>
    <property type="match status" value="1"/>
</dbReference>
<dbReference type="InterPro" id="IPR018060">
    <property type="entry name" value="HTH_AraC"/>
</dbReference>
<keyword evidence="6" id="KW-1185">Reference proteome</keyword>